<dbReference type="VEuPathDB" id="AmoebaDB:NF0111110"/>
<dbReference type="AlphaFoldDB" id="A0A6A5BEF4"/>
<reference evidence="1 2" key="1">
    <citation type="journal article" date="2019" name="Sci. Rep.">
        <title>Nanopore sequencing improves the draft genome of the human pathogenic amoeba Naegleria fowleri.</title>
        <authorList>
            <person name="Liechti N."/>
            <person name="Schurch N."/>
            <person name="Bruggmann R."/>
            <person name="Wittwer M."/>
        </authorList>
    </citation>
    <scope>NUCLEOTIDE SEQUENCE [LARGE SCALE GENOMIC DNA]</scope>
    <source>
        <strain evidence="1 2">ATCC 30894</strain>
    </source>
</reference>
<evidence type="ECO:0000313" key="2">
    <source>
        <dbReference type="Proteomes" id="UP000444721"/>
    </source>
</evidence>
<sequence>MPFLKIKPDNSFVPIFYEIVAQPNHIKRLSGGYSKFSITEREIDIPLKYYDIERNVYLRNHLKTNNADKEVFSSVPPKKFLSDNCIIFDYYSYHDNVIGVFVPTKAGSCHVYLKQLFESEGSVEIDMKTEMHKSIGKLHAKLLNKDIFKLSKSFTHVDNSEDISNSYDEIEASFSSKMSNVYTLSESMDMNLLYTIDSTRHPIEYFIYNEHISTPKYFEHTLFMSIYEYSINTNQKIGDYVEFFLKCDDHLKAFFLADSVNLLTHFMTYRTDYDYYDLKQPLETELNENCIDTFSGDCEDFSLCNMSVFTALQSLRGVNENEFPHVVEMQNVSKQYIMVCALARATTGSALQSHNFTRLSSMYAQEKEPTNHRNALTVLIEGVYDLENPVFHMTSMLIHVRYFHDLVQKTLGEPQQGKNSFTETAVDLLNKILSDNQHNYHVPNVILMEGTGRFNYINNEEDHYSRQPLTQPGSREFKGSKYTKSDFFLHLKELRYPCKSNPFILNILDIFTNYFMKHFEYPLFKFSISYKLGSKDNELEPSSMVSKPYIRGCNFKDICMGSTYTRLLCHPPLTSAVYHQAIDESKRYAVSVILDNKPDEDYGVRLLVEELTQTFNKYAKFKKKKPNDAWKYFYHLNVCDLLKLKNWEEKYRSFMSSMVNYLKSDNYSCASLEILYLNPNKPKMLIMFD</sequence>
<dbReference type="RefSeq" id="XP_044557148.1">
    <property type="nucleotide sequence ID" value="XM_044713284.1"/>
</dbReference>
<organism evidence="1 2">
    <name type="scientific">Naegleria fowleri</name>
    <name type="common">Brain eating amoeba</name>
    <dbReference type="NCBI Taxonomy" id="5763"/>
    <lineage>
        <taxon>Eukaryota</taxon>
        <taxon>Discoba</taxon>
        <taxon>Heterolobosea</taxon>
        <taxon>Tetramitia</taxon>
        <taxon>Eutetramitia</taxon>
        <taxon>Vahlkampfiidae</taxon>
        <taxon>Naegleria</taxon>
    </lineage>
</organism>
<keyword evidence="2" id="KW-1185">Reference proteome</keyword>
<protein>
    <submittedName>
        <fullName evidence="1">Uncharacterized protein</fullName>
    </submittedName>
</protein>
<gene>
    <name evidence="1" type="ORF">FDP41_009337</name>
</gene>
<proteinExistence type="predicted"/>
<dbReference type="VEuPathDB" id="AmoebaDB:NfTy_061630"/>
<dbReference type="EMBL" id="VFQX01000068">
    <property type="protein sequence ID" value="KAF0972434.1"/>
    <property type="molecule type" value="Genomic_DNA"/>
</dbReference>
<comment type="caution">
    <text evidence="1">The sequence shown here is derived from an EMBL/GenBank/DDBJ whole genome shotgun (WGS) entry which is preliminary data.</text>
</comment>
<evidence type="ECO:0000313" key="1">
    <source>
        <dbReference type="EMBL" id="KAF0972434.1"/>
    </source>
</evidence>
<dbReference type="VEuPathDB" id="AmoebaDB:FDP41_009337"/>
<dbReference type="Proteomes" id="UP000444721">
    <property type="component" value="Unassembled WGS sequence"/>
</dbReference>
<dbReference type="GeneID" id="68116553"/>
<name>A0A6A5BEF4_NAEFO</name>
<accession>A0A6A5BEF4</accession>